<keyword evidence="3" id="KW-1185">Reference proteome</keyword>
<evidence type="ECO:0000313" key="2">
    <source>
        <dbReference type="EMBL" id="GFY63302.1"/>
    </source>
</evidence>
<reference evidence="2" key="1">
    <citation type="submission" date="2020-08" db="EMBL/GenBank/DDBJ databases">
        <title>Multicomponent nature underlies the extraordinary mechanical properties of spider dragline silk.</title>
        <authorList>
            <person name="Kono N."/>
            <person name="Nakamura H."/>
            <person name="Mori M."/>
            <person name="Yoshida Y."/>
            <person name="Ohtoshi R."/>
            <person name="Malay A.D."/>
            <person name="Moran D.A.P."/>
            <person name="Tomita M."/>
            <person name="Numata K."/>
            <person name="Arakawa K."/>
        </authorList>
    </citation>
    <scope>NUCLEOTIDE SEQUENCE</scope>
</reference>
<sequence>MHSSPTPSLAEGENNEPSKTTCIPHQAAHTNEAGHMPEMVGDRNHQSRCRDEKCSALTTVQCTDCKVKLLSLHVEKYLTLPPK</sequence>
<dbReference type="Proteomes" id="UP000886998">
    <property type="component" value="Unassembled WGS sequence"/>
</dbReference>
<comment type="caution">
    <text evidence="2">The sequence shown here is derived from an EMBL/GenBank/DDBJ whole genome shotgun (WGS) entry which is preliminary data.</text>
</comment>
<dbReference type="EMBL" id="BMAV01014712">
    <property type="protein sequence ID" value="GFY63302.1"/>
    <property type="molecule type" value="Genomic_DNA"/>
</dbReference>
<evidence type="ECO:0000313" key="3">
    <source>
        <dbReference type="Proteomes" id="UP000886998"/>
    </source>
</evidence>
<accession>A0A8X6Y2S9</accession>
<name>A0A8X6Y2S9_9ARAC</name>
<dbReference type="OrthoDB" id="6433554at2759"/>
<evidence type="ECO:0000256" key="1">
    <source>
        <dbReference type="SAM" id="MobiDB-lite"/>
    </source>
</evidence>
<proteinExistence type="predicted"/>
<gene>
    <name evidence="2" type="ORF">TNIN_176911</name>
</gene>
<feature type="region of interest" description="Disordered" evidence="1">
    <location>
        <begin position="1"/>
        <end position="22"/>
    </location>
</feature>
<organism evidence="2 3">
    <name type="scientific">Trichonephila inaurata madagascariensis</name>
    <dbReference type="NCBI Taxonomy" id="2747483"/>
    <lineage>
        <taxon>Eukaryota</taxon>
        <taxon>Metazoa</taxon>
        <taxon>Ecdysozoa</taxon>
        <taxon>Arthropoda</taxon>
        <taxon>Chelicerata</taxon>
        <taxon>Arachnida</taxon>
        <taxon>Araneae</taxon>
        <taxon>Araneomorphae</taxon>
        <taxon>Entelegynae</taxon>
        <taxon>Araneoidea</taxon>
        <taxon>Nephilidae</taxon>
        <taxon>Trichonephila</taxon>
        <taxon>Trichonephila inaurata</taxon>
    </lineage>
</organism>
<dbReference type="AlphaFoldDB" id="A0A8X6Y2S9"/>
<protein>
    <submittedName>
        <fullName evidence="2">Uncharacterized protein</fullName>
    </submittedName>
</protein>